<feature type="transmembrane region" description="Helical" evidence="7">
    <location>
        <begin position="270"/>
        <end position="288"/>
    </location>
</feature>
<keyword evidence="3" id="KW-1003">Cell membrane</keyword>
<dbReference type="PANTHER" id="PTHR40074">
    <property type="entry name" value="O-ACETYLTRANSFERASE WECH"/>
    <property type="match status" value="1"/>
</dbReference>
<keyword evidence="6 7" id="KW-0472">Membrane</keyword>
<name>A0AAE3NK57_RALSL</name>
<evidence type="ECO:0000256" key="6">
    <source>
        <dbReference type="ARBA" id="ARBA00023136"/>
    </source>
</evidence>
<reference evidence="9" key="1">
    <citation type="submission" date="2021-09" db="EMBL/GenBank/DDBJ databases">
        <title>Genomic analysis of Ralstonia spp.</title>
        <authorList>
            <person name="Aburjaile F."/>
            <person name="Ariute J.C."/>
            <person name="Pais A.K.L."/>
            <person name="Albuquerque G.M.R."/>
            <person name="Silva A.M.F."/>
            <person name="Brenig B."/>
            <person name="Azevedo V."/>
            <person name="Matiuzzi M."/>
            <person name="Ramos R."/>
            <person name="Goes-Neto A."/>
            <person name="Soares S."/>
            <person name="Iseppon A.M.B."/>
            <person name="Souza E."/>
            <person name="Gama M."/>
        </authorList>
    </citation>
    <scope>NUCLEOTIDE SEQUENCE</scope>
    <source>
        <strain evidence="9">B4</strain>
    </source>
</reference>
<feature type="domain" description="Acyltransferase 3" evidence="8">
    <location>
        <begin position="2"/>
        <end position="324"/>
    </location>
</feature>
<evidence type="ECO:0000256" key="4">
    <source>
        <dbReference type="ARBA" id="ARBA00022692"/>
    </source>
</evidence>
<dbReference type="Proteomes" id="UP001143674">
    <property type="component" value="Unassembled WGS sequence"/>
</dbReference>
<feature type="transmembrane region" description="Helical" evidence="7">
    <location>
        <begin position="44"/>
        <end position="61"/>
    </location>
</feature>
<evidence type="ECO:0000256" key="1">
    <source>
        <dbReference type="ARBA" id="ARBA00004651"/>
    </source>
</evidence>
<keyword evidence="9" id="KW-0808">Transferase</keyword>
<feature type="transmembrane region" description="Helical" evidence="7">
    <location>
        <begin position="152"/>
        <end position="173"/>
    </location>
</feature>
<dbReference type="InterPro" id="IPR002656">
    <property type="entry name" value="Acyl_transf_3_dom"/>
</dbReference>
<accession>A0AAE3NK57</accession>
<keyword evidence="4 7" id="KW-0812">Transmembrane</keyword>
<comment type="similarity">
    <text evidence="2">Belongs to the acyltransferase 3 family.</text>
</comment>
<feature type="transmembrane region" description="Helical" evidence="7">
    <location>
        <begin position="179"/>
        <end position="198"/>
    </location>
</feature>
<keyword evidence="9" id="KW-0012">Acyltransferase</keyword>
<comment type="caution">
    <text evidence="9">The sequence shown here is derived from an EMBL/GenBank/DDBJ whole genome shotgun (WGS) entry which is preliminary data.</text>
</comment>
<keyword evidence="5 7" id="KW-1133">Transmembrane helix</keyword>
<feature type="transmembrane region" description="Helical" evidence="7">
    <location>
        <begin position="207"/>
        <end position="227"/>
    </location>
</feature>
<proteinExistence type="inferred from homology"/>
<feature type="transmembrane region" description="Helical" evidence="7">
    <location>
        <begin position="239"/>
        <end position="258"/>
    </location>
</feature>
<evidence type="ECO:0000256" key="3">
    <source>
        <dbReference type="ARBA" id="ARBA00022475"/>
    </source>
</evidence>
<dbReference type="GO" id="GO:0005886">
    <property type="term" value="C:plasma membrane"/>
    <property type="evidence" value="ECO:0007669"/>
    <property type="project" value="UniProtKB-SubCell"/>
</dbReference>
<evidence type="ECO:0000313" key="9">
    <source>
        <dbReference type="EMBL" id="MDB0523868.1"/>
    </source>
</evidence>
<evidence type="ECO:0000256" key="7">
    <source>
        <dbReference type="SAM" id="Phobius"/>
    </source>
</evidence>
<dbReference type="PANTHER" id="PTHR40074:SF2">
    <property type="entry name" value="O-ACETYLTRANSFERASE WECH"/>
    <property type="match status" value="1"/>
</dbReference>
<protein>
    <submittedName>
        <fullName evidence="9">Acyltransferase family protein</fullName>
    </submittedName>
</protein>
<evidence type="ECO:0000256" key="5">
    <source>
        <dbReference type="ARBA" id="ARBA00022989"/>
    </source>
</evidence>
<evidence type="ECO:0000313" key="10">
    <source>
        <dbReference type="Proteomes" id="UP001143674"/>
    </source>
</evidence>
<organism evidence="9 10">
    <name type="scientific">Ralstonia solanacearum</name>
    <name type="common">Pseudomonas solanacearum</name>
    <dbReference type="NCBI Taxonomy" id="305"/>
    <lineage>
        <taxon>Bacteria</taxon>
        <taxon>Pseudomonadati</taxon>
        <taxon>Pseudomonadota</taxon>
        <taxon>Betaproteobacteria</taxon>
        <taxon>Burkholderiales</taxon>
        <taxon>Burkholderiaceae</taxon>
        <taxon>Ralstonia</taxon>
        <taxon>Ralstonia solanacearum species complex</taxon>
    </lineage>
</organism>
<feature type="transmembrane region" description="Helical" evidence="7">
    <location>
        <begin position="308"/>
        <end position="326"/>
    </location>
</feature>
<dbReference type="Pfam" id="PF01757">
    <property type="entry name" value="Acyl_transf_3"/>
    <property type="match status" value="1"/>
</dbReference>
<evidence type="ECO:0000259" key="8">
    <source>
        <dbReference type="Pfam" id="PF01757"/>
    </source>
</evidence>
<feature type="transmembrane region" description="Helical" evidence="7">
    <location>
        <begin position="81"/>
        <end position="97"/>
    </location>
</feature>
<dbReference type="AlphaFoldDB" id="A0AAE3NK57"/>
<dbReference type="GO" id="GO:0016413">
    <property type="term" value="F:O-acetyltransferase activity"/>
    <property type="evidence" value="ECO:0007669"/>
    <property type="project" value="TreeGrafter"/>
</dbReference>
<comment type="subcellular location">
    <subcellularLocation>
        <location evidence="1">Cell membrane</location>
        <topology evidence="1">Multi-pass membrane protein</topology>
    </subcellularLocation>
</comment>
<dbReference type="GO" id="GO:0009246">
    <property type="term" value="P:enterobacterial common antigen biosynthetic process"/>
    <property type="evidence" value="ECO:0007669"/>
    <property type="project" value="TreeGrafter"/>
</dbReference>
<dbReference type="RefSeq" id="WP_184848665.1">
    <property type="nucleotide sequence ID" value="NZ_JABZEH010000001.1"/>
</dbReference>
<gene>
    <name evidence="9" type="ORF">LBW55_19890</name>
</gene>
<dbReference type="EMBL" id="JAIVEX010000011">
    <property type="protein sequence ID" value="MDB0523868.1"/>
    <property type="molecule type" value="Genomic_DNA"/>
</dbReference>
<feature type="transmembrane region" description="Helical" evidence="7">
    <location>
        <begin position="122"/>
        <end position="140"/>
    </location>
</feature>
<evidence type="ECO:0000256" key="2">
    <source>
        <dbReference type="ARBA" id="ARBA00007400"/>
    </source>
</evidence>
<sequence length="336" mass="38806">MPWIDAARVISIFAVVFLHISASVVTEADFGSSFWWHGNFYDSMVRWCVPVFVMISGALLLDESRVEDAVTFYKRRVGRILLPLIFWTIAFLFWNAIKARFSGVEFGLVQAVKSVASGKPHYHMWFLFMIFGLYLFTPLIRTLVRNAGRRELWFFVIVMFSLSALDELLEIFFDDEDGFFLFWFLPYIPYFICGHLIASSKRNDGKFISLVVFVASVFFTAIGFYLLTGMKGPEKGIYFYGNLSVSVIPMSIALMWLLRSLSFSERVAEWFGVLSALTLGIYLIHPIFLESFRFFYFKAKDYYPLLSVPALTVLIFGGSLMFAFVLRKTPYLKRVI</sequence>